<feature type="binding site" evidence="12">
    <location>
        <begin position="262"/>
        <end position="263"/>
    </location>
    <ligand>
        <name>L-histidine</name>
        <dbReference type="ChEBI" id="CHEBI:57595"/>
    </ligand>
</feature>
<dbReference type="GO" id="GO:0006427">
    <property type="term" value="P:histidyl-tRNA aminoacylation"/>
    <property type="evidence" value="ECO:0007669"/>
    <property type="project" value="UniProtKB-UniRule"/>
</dbReference>
<feature type="binding site" evidence="12">
    <location>
        <position position="126"/>
    </location>
    <ligand>
        <name>L-histidine</name>
        <dbReference type="ChEBI" id="CHEBI:57595"/>
    </ligand>
</feature>
<dbReference type="InterPro" id="IPR045864">
    <property type="entry name" value="aa-tRNA-synth_II/BPL/LPL"/>
</dbReference>
<dbReference type="FunFam" id="3.30.930.10:FF:000005">
    <property type="entry name" value="Histidine--tRNA ligase"/>
    <property type="match status" value="1"/>
</dbReference>
<keyword evidence="9 11" id="KW-0030">Aminoacyl-tRNA synthetase</keyword>
<dbReference type="PIRSF" id="PIRSF001549">
    <property type="entry name" value="His-tRNA_synth"/>
    <property type="match status" value="1"/>
</dbReference>
<dbReference type="PROSITE" id="PS50862">
    <property type="entry name" value="AA_TRNA_LIGASE_II"/>
    <property type="match status" value="1"/>
</dbReference>
<evidence type="ECO:0000256" key="5">
    <source>
        <dbReference type="ARBA" id="ARBA00022598"/>
    </source>
</evidence>
<keyword evidence="15" id="KW-1185">Reference proteome</keyword>
<dbReference type="SUPFAM" id="SSF55681">
    <property type="entry name" value="Class II aaRS and biotin synthetases"/>
    <property type="match status" value="1"/>
</dbReference>
<name>A0A1N7P7M6_9GAMM</name>
<dbReference type="STRING" id="619304.SAMN05421760_1134"/>
<dbReference type="PANTHER" id="PTHR43707">
    <property type="entry name" value="HISTIDYL-TRNA SYNTHETASE"/>
    <property type="match status" value="1"/>
</dbReference>
<evidence type="ECO:0000256" key="2">
    <source>
        <dbReference type="ARBA" id="ARBA00008226"/>
    </source>
</evidence>
<accession>A0A1N7P7M6</accession>
<dbReference type="PANTHER" id="PTHR43707:SF1">
    <property type="entry name" value="HISTIDINE--TRNA LIGASE, MITOCHONDRIAL-RELATED"/>
    <property type="match status" value="1"/>
</dbReference>
<evidence type="ECO:0000256" key="8">
    <source>
        <dbReference type="ARBA" id="ARBA00022917"/>
    </source>
</evidence>
<dbReference type="Pfam" id="PF13393">
    <property type="entry name" value="tRNA-synt_His"/>
    <property type="match status" value="1"/>
</dbReference>
<sequence length="425" mass="47843">MAKVKAIRGMNDILPDVTPVWQYLEREVRAVLSSYGYSEIRMPIVEQTELFKRSIGEVTDIVEKEMYTFEDRNGESLTLRPEGTAGCVRAGEEHGLLFNQTQRFWYQGPMFRYEKPQKGRYRQFHQIGVETFGMSASDIDAEVIMLSARLWKNLGILDAVTLQLNSLGSNESRLKYKEDLVAYLTQYFDQLDEDSRKRLDSNPLRILDSKSEATQAILIDAPVLSDYLDAESEEHFTRLTGLLDHAGIKYEINPRLVRGLDYYCKTVFEWVTDKLGAQGTVCAGGRYDGLVQQLGGKATPAVGFAMGVERLVLLLETLNVIPETEKISFDLYVAAETKESQASVMQCSEMLRDSVPGLRVRSHCSGLKNINAKARQTGARLILLLQSNEAGVVGTLWNEAESFTQIPLNELSSVVAEQWQIVKQS</sequence>
<dbReference type="InterPro" id="IPR036621">
    <property type="entry name" value="Anticodon-bd_dom_sf"/>
</dbReference>
<dbReference type="InterPro" id="IPR004516">
    <property type="entry name" value="HisRS/HisZ"/>
</dbReference>
<dbReference type="OrthoDB" id="9800814at2"/>
<gene>
    <name evidence="11" type="primary">hisS</name>
    <name evidence="14" type="ORF">SAMN05421760_1134</name>
</gene>
<dbReference type="AlphaFoldDB" id="A0A1N7P7M6"/>
<keyword evidence="5 11" id="KW-0436">Ligase</keyword>
<evidence type="ECO:0000256" key="9">
    <source>
        <dbReference type="ARBA" id="ARBA00023146"/>
    </source>
</evidence>
<keyword evidence="6 11" id="KW-0547">Nucleotide-binding</keyword>
<dbReference type="EMBL" id="FTOE01000013">
    <property type="protein sequence ID" value="SIT06439.1"/>
    <property type="molecule type" value="Genomic_DNA"/>
</dbReference>
<dbReference type="EC" id="6.1.1.21" evidence="11"/>
<keyword evidence="7 11" id="KW-0067">ATP-binding</keyword>
<evidence type="ECO:0000256" key="3">
    <source>
        <dbReference type="ARBA" id="ARBA00011738"/>
    </source>
</evidence>
<evidence type="ECO:0000256" key="10">
    <source>
        <dbReference type="ARBA" id="ARBA00047639"/>
    </source>
</evidence>
<dbReference type="GO" id="GO:0005524">
    <property type="term" value="F:ATP binding"/>
    <property type="evidence" value="ECO:0007669"/>
    <property type="project" value="UniProtKB-UniRule"/>
</dbReference>
<protein>
    <recommendedName>
        <fullName evidence="11">Histidine--tRNA ligase</fullName>
        <ecNumber evidence="11">6.1.1.21</ecNumber>
    </recommendedName>
    <alternativeName>
        <fullName evidence="11">Histidyl-tRNA synthetase</fullName>
        <shortName evidence="11">HisRS</shortName>
    </alternativeName>
</protein>
<keyword evidence="8 11" id="KW-0648">Protein biosynthesis</keyword>
<feature type="domain" description="Aminoacyl-transfer RNA synthetases class-II family profile" evidence="13">
    <location>
        <begin position="1"/>
        <end position="356"/>
    </location>
</feature>
<evidence type="ECO:0000256" key="12">
    <source>
        <dbReference type="PIRSR" id="PIRSR001549-1"/>
    </source>
</evidence>
<dbReference type="NCBIfam" id="TIGR00442">
    <property type="entry name" value="hisS"/>
    <property type="match status" value="1"/>
</dbReference>
<evidence type="ECO:0000256" key="7">
    <source>
        <dbReference type="ARBA" id="ARBA00022840"/>
    </source>
</evidence>
<dbReference type="Proteomes" id="UP000185999">
    <property type="component" value="Unassembled WGS sequence"/>
</dbReference>
<dbReference type="GO" id="GO:0004821">
    <property type="term" value="F:histidine-tRNA ligase activity"/>
    <property type="evidence" value="ECO:0007669"/>
    <property type="project" value="UniProtKB-UniRule"/>
</dbReference>
<comment type="similarity">
    <text evidence="2 11">Belongs to the class-II aminoacyl-tRNA synthetase family.</text>
</comment>
<keyword evidence="4 11" id="KW-0963">Cytoplasm</keyword>
<dbReference type="InterPro" id="IPR006195">
    <property type="entry name" value="aa-tRNA-synth_II"/>
</dbReference>
<feature type="binding site" evidence="12">
    <location>
        <position position="130"/>
    </location>
    <ligand>
        <name>L-histidine</name>
        <dbReference type="ChEBI" id="CHEBI:57595"/>
    </ligand>
</feature>
<dbReference type="Gene3D" id="3.30.930.10">
    <property type="entry name" value="Bira Bifunctional Protein, Domain 2"/>
    <property type="match status" value="1"/>
</dbReference>
<dbReference type="GO" id="GO:0005737">
    <property type="term" value="C:cytoplasm"/>
    <property type="evidence" value="ECO:0007669"/>
    <property type="project" value="UniProtKB-SubCell"/>
</dbReference>
<organism evidence="14 15">
    <name type="scientific">Neptunomonas antarctica</name>
    <dbReference type="NCBI Taxonomy" id="619304"/>
    <lineage>
        <taxon>Bacteria</taxon>
        <taxon>Pseudomonadati</taxon>
        <taxon>Pseudomonadota</taxon>
        <taxon>Gammaproteobacteria</taxon>
        <taxon>Oceanospirillales</taxon>
        <taxon>Oceanospirillaceae</taxon>
        <taxon>Neptunomonas</taxon>
    </lineage>
</organism>
<evidence type="ECO:0000313" key="15">
    <source>
        <dbReference type="Proteomes" id="UP000185999"/>
    </source>
</evidence>
<reference evidence="15" key="1">
    <citation type="submission" date="2017-01" db="EMBL/GenBank/DDBJ databases">
        <authorList>
            <person name="Varghese N."/>
            <person name="Submissions S."/>
        </authorList>
    </citation>
    <scope>NUCLEOTIDE SEQUENCE [LARGE SCALE GENOMIC DNA]</scope>
    <source>
        <strain evidence="15">DSM 22306</strain>
    </source>
</reference>
<comment type="subcellular location">
    <subcellularLocation>
        <location evidence="1 11">Cytoplasm</location>
    </subcellularLocation>
</comment>
<feature type="binding site" evidence="12">
    <location>
        <begin position="82"/>
        <end position="84"/>
    </location>
    <ligand>
        <name>L-histidine</name>
        <dbReference type="ChEBI" id="CHEBI:57595"/>
    </ligand>
</feature>
<dbReference type="HAMAP" id="MF_00127">
    <property type="entry name" value="His_tRNA_synth"/>
    <property type="match status" value="1"/>
</dbReference>
<feature type="binding site" evidence="12">
    <location>
        <position position="112"/>
    </location>
    <ligand>
        <name>L-histidine</name>
        <dbReference type="ChEBI" id="CHEBI:57595"/>
    </ligand>
</feature>
<dbReference type="CDD" id="cd00773">
    <property type="entry name" value="HisRS-like_core"/>
    <property type="match status" value="1"/>
</dbReference>
<evidence type="ECO:0000259" key="13">
    <source>
        <dbReference type="PROSITE" id="PS50862"/>
    </source>
</evidence>
<comment type="catalytic activity">
    <reaction evidence="10 11">
        <text>tRNA(His) + L-histidine + ATP = L-histidyl-tRNA(His) + AMP + diphosphate + H(+)</text>
        <dbReference type="Rhea" id="RHEA:17313"/>
        <dbReference type="Rhea" id="RHEA-COMP:9665"/>
        <dbReference type="Rhea" id="RHEA-COMP:9689"/>
        <dbReference type="ChEBI" id="CHEBI:15378"/>
        <dbReference type="ChEBI" id="CHEBI:30616"/>
        <dbReference type="ChEBI" id="CHEBI:33019"/>
        <dbReference type="ChEBI" id="CHEBI:57595"/>
        <dbReference type="ChEBI" id="CHEBI:78442"/>
        <dbReference type="ChEBI" id="CHEBI:78527"/>
        <dbReference type="ChEBI" id="CHEBI:456215"/>
        <dbReference type="EC" id="6.1.1.21"/>
    </reaction>
</comment>
<dbReference type="Gene3D" id="3.40.50.800">
    <property type="entry name" value="Anticodon-binding domain"/>
    <property type="match status" value="1"/>
</dbReference>
<comment type="subunit">
    <text evidence="3 11">Homodimer.</text>
</comment>
<dbReference type="InterPro" id="IPR015807">
    <property type="entry name" value="His-tRNA-ligase"/>
</dbReference>
<feature type="binding site" evidence="12">
    <location>
        <position position="258"/>
    </location>
    <ligand>
        <name>L-histidine</name>
        <dbReference type="ChEBI" id="CHEBI:57595"/>
    </ligand>
</feature>
<evidence type="ECO:0000256" key="1">
    <source>
        <dbReference type="ARBA" id="ARBA00004496"/>
    </source>
</evidence>
<evidence type="ECO:0000256" key="4">
    <source>
        <dbReference type="ARBA" id="ARBA00022490"/>
    </source>
</evidence>
<evidence type="ECO:0000313" key="14">
    <source>
        <dbReference type="EMBL" id="SIT06439.1"/>
    </source>
</evidence>
<dbReference type="InterPro" id="IPR041715">
    <property type="entry name" value="HisRS-like_core"/>
</dbReference>
<evidence type="ECO:0000256" key="6">
    <source>
        <dbReference type="ARBA" id="ARBA00022741"/>
    </source>
</evidence>
<evidence type="ECO:0000256" key="11">
    <source>
        <dbReference type="HAMAP-Rule" id="MF_00127"/>
    </source>
</evidence>
<proteinExistence type="inferred from homology"/>